<dbReference type="GO" id="GO:0016853">
    <property type="term" value="F:isomerase activity"/>
    <property type="evidence" value="ECO:0007669"/>
    <property type="project" value="UniProtKB-KW"/>
</dbReference>
<keyword evidence="5" id="KW-1185">Reference proteome</keyword>
<comment type="similarity">
    <text evidence="1">Belongs to the PhzF family.</text>
</comment>
<evidence type="ECO:0000313" key="5">
    <source>
        <dbReference type="Proteomes" id="UP000317648"/>
    </source>
</evidence>
<evidence type="ECO:0000313" key="4">
    <source>
        <dbReference type="EMBL" id="QDU94425.1"/>
    </source>
</evidence>
<dbReference type="Proteomes" id="UP000317648">
    <property type="component" value="Chromosome"/>
</dbReference>
<organism evidence="4 5">
    <name type="scientific">Lignipirellula cremea</name>
    <dbReference type="NCBI Taxonomy" id="2528010"/>
    <lineage>
        <taxon>Bacteria</taxon>
        <taxon>Pseudomonadati</taxon>
        <taxon>Planctomycetota</taxon>
        <taxon>Planctomycetia</taxon>
        <taxon>Pirellulales</taxon>
        <taxon>Pirellulaceae</taxon>
        <taxon>Lignipirellula</taxon>
    </lineage>
</organism>
<proteinExistence type="inferred from homology"/>
<dbReference type="InterPro" id="IPR003719">
    <property type="entry name" value="Phenazine_PhzF-like"/>
</dbReference>
<evidence type="ECO:0000256" key="3">
    <source>
        <dbReference type="PIRSR" id="PIRSR016184-1"/>
    </source>
</evidence>
<gene>
    <name evidence="4" type="primary">yddE</name>
    <name evidence="4" type="ORF">Pla8534_22150</name>
</gene>
<dbReference type="NCBIfam" id="TIGR00654">
    <property type="entry name" value="PhzF_family"/>
    <property type="match status" value="1"/>
</dbReference>
<dbReference type="PANTHER" id="PTHR13774">
    <property type="entry name" value="PHENAZINE BIOSYNTHESIS PROTEIN"/>
    <property type="match status" value="1"/>
</dbReference>
<protein>
    <submittedName>
        <fullName evidence="4">Putative isomerase YddE</fullName>
        <ecNumber evidence="4">5.1.-.-</ecNumber>
    </submittedName>
</protein>
<evidence type="ECO:0000256" key="1">
    <source>
        <dbReference type="ARBA" id="ARBA00008270"/>
    </source>
</evidence>
<accession>A0A518DRF8</accession>
<dbReference type="SUPFAM" id="SSF54506">
    <property type="entry name" value="Diaminopimelate epimerase-like"/>
    <property type="match status" value="1"/>
</dbReference>
<dbReference type="PIRSF" id="PIRSF016184">
    <property type="entry name" value="PhzC_PhzF"/>
    <property type="match status" value="1"/>
</dbReference>
<dbReference type="KEGG" id="lcre:Pla8534_22150"/>
<evidence type="ECO:0000256" key="2">
    <source>
        <dbReference type="ARBA" id="ARBA00023235"/>
    </source>
</evidence>
<dbReference type="OrthoDB" id="9788221at2"/>
<feature type="active site" evidence="3">
    <location>
        <position position="46"/>
    </location>
</feature>
<name>A0A518DRF8_9BACT</name>
<reference evidence="4 5" key="1">
    <citation type="submission" date="2019-02" db="EMBL/GenBank/DDBJ databases">
        <title>Deep-cultivation of Planctomycetes and their phenomic and genomic characterization uncovers novel biology.</title>
        <authorList>
            <person name="Wiegand S."/>
            <person name="Jogler M."/>
            <person name="Boedeker C."/>
            <person name="Pinto D."/>
            <person name="Vollmers J."/>
            <person name="Rivas-Marin E."/>
            <person name="Kohn T."/>
            <person name="Peeters S.H."/>
            <person name="Heuer A."/>
            <person name="Rast P."/>
            <person name="Oberbeckmann S."/>
            <person name="Bunk B."/>
            <person name="Jeske O."/>
            <person name="Meyerdierks A."/>
            <person name="Storesund J.E."/>
            <person name="Kallscheuer N."/>
            <person name="Luecker S."/>
            <person name="Lage O.M."/>
            <person name="Pohl T."/>
            <person name="Merkel B.J."/>
            <person name="Hornburger P."/>
            <person name="Mueller R.-W."/>
            <person name="Bruemmer F."/>
            <person name="Labrenz M."/>
            <person name="Spormann A.M."/>
            <person name="Op den Camp H."/>
            <person name="Overmann J."/>
            <person name="Amann R."/>
            <person name="Jetten M.S.M."/>
            <person name="Mascher T."/>
            <person name="Medema M.H."/>
            <person name="Devos D.P."/>
            <person name="Kaster A.-K."/>
            <person name="Ovreas L."/>
            <person name="Rohde M."/>
            <person name="Galperin M.Y."/>
            <person name="Jogler C."/>
        </authorList>
    </citation>
    <scope>NUCLEOTIDE SEQUENCE [LARGE SCALE GENOMIC DNA]</scope>
    <source>
        <strain evidence="4 5">Pla85_3_4</strain>
    </source>
</reference>
<sequence>MTARLLQIDAFTSRLFGGNPAAVCLLETDPTDAWMQAVAAENNLAETAYVQRRADGFSLRWFTPSTEVDLCGHATLAAAHALWTEGDVPPGEPIRFSTRSGWLTATRLGGESGDTIELDFPATPVQPGPPPPELLAGLGIETAVLTGLTRFDAFLELESADAVRALEPDFRRLGRIPLRGIIVTSRSDDEAYDFISRFFGPASGIDEDPATGSAYCALGPYWRERMGKQQLVGYQASRRGGVIRCRPEGDRVFLGGQAVTYFRTQLTPDVLNS</sequence>
<dbReference type="PANTHER" id="PTHR13774:SF17">
    <property type="entry name" value="PHENAZINE BIOSYNTHESIS-LIKE DOMAIN-CONTAINING PROTEIN"/>
    <property type="match status" value="1"/>
</dbReference>
<dbReference type="EMBL" id="CP036433">
    <property type="protein sequence ID" value="QDU94425.1"/>
    <property type="molecule type" value="Genomic_DNA"/>
</dbReference>
<dbReference type="RefSeq" id="WP_145052825.1">
    <property type="nucleotide sequence ID" value="NZ_CP036433.1"/>
</dbReference>
<dbReference type="GO" id="GO:0005737">
    <property type="term" value="C:cytoplasm"/>
    <property type="evidence" value="ECO:0007669"/>
    <property type="project" value="TreeGrafter"/>
</dbReference>
<dbReference type="EC" id="5.1.-.-" evidence="4"/>
<dbReference type="Pfam" id="PF02567">
    <property type="entry name" value="PhzC-PhzF"/>
    <property type="match status" value="1"/>
</dbReference>
<keyword evidence="2 4" id="KW-0413">Isomerase</keyword>
<dbReference type="AlphaFoldDB" id="A0A518DRF8"/>
<dbReference type="Gene3D" id="3.10.310.10">
    <property type="entry name" value="Diaminopimelate Epimerase, Chain A, domain 1"/>
    <property type="match status" value="2"/>
</dbReference>